<dbReference type="InterPro" id="IPR004166">
    <property type="entry name" value="a-kinase_dom"/>
</dbReference>
<feature type="compositionally biased region" description="Basic and acidic residues" evidence="6">
    <location>
        <begin position="79"/>
        <end position="89"/>
    </location>
</feature>
<name>A0A0C3Q2B4_9AGAM</name>
<dbReference type="SUPFAM" id="SSF56112">
    <property type="entry name" value="Protein kinase-like (PK-like)"/>
    <property type="match status" value="1"/>
</dbReference>
<keyword evidence="3" id="KW-0547">Nucleotide-binding</keyword>
<proteinExistence type="predicted"/>
<protein>
    <recommendedName>
        <fullName evidence="7">Alpha-type protein kinase domain-containing protein</fullName>
    </recommendedName>
</protein>
<gene>
    <name evidence="8" type="ORF">M407DRAFT_33849</name>
</gene>
<keyword evidence="1" id="KW-0723">Serine/threonine-protein kinase</keyword>
<dbReference type="Pfam" id="PF02816">
    <property type="entry name" value="Alpha_kinase"/>
    <property type="match status" value="1"/>
</dbReference>
<dbReference type="Proteomes" id="UP000054248">
    <property type="component" value="Unassembled WGS sequence"/>
</dbReference>
<dbReference type="InterPro" id="IPR011009">
    <property type="entry name" value="Kinase-like_dom_sf"/>
</dbReference>
<reference evidence="9" key="2">
    <citation type="submission" date="2015-01" db="EMBL/GenBank/DDBJ databases">
        <title>Evolutionary Origins and Diversification of the Mycorrhizal Mutualists.</title>
        <authorList>
            <consortium name="DOE Joint Genome Institute"/>
            <consortium name="Mycorrhizal Genomics Consortium"/>
            <person name="Kohler A."/>
            <person name="Kuo A."/>
            <person name="Nagy L.G."/>
            <person name="Floudas D."/>
            <person name="Copeland A."/>
            <person name="Barry K.W."/>
            <person name="Cichocki N."/>
            <person name="Veneault-Fourrey C."/>
            <person name="LaButti K."/>
            <person name="Lindquist E.A."/>
            <person name="Lipzen A."/>
            <person name="Lundell T."/>
            <person name="Morin E."/>
            <person name="Murat C."/>
            <person name="Riley R."/>
            <person name="Ohm R."/>
            <person name="Sun H."/>
            <person name="Tunlid A."/>
            <person name="Henrissat B."/>
            <person name="Grigoriev I.V."/>
            <person name="Hibbett D.S."/>
            <person name="Martin F."/>
        </authorList>
    </citation>
    <scope>NUCLEOTIDE SEQUENCE [LARGE SCALE GENOMIC DNA]</scope>
    <source>
        <strain evidence="9">MUT 4182</strain>
    </source>
</reference>
<evidence type="ECO:0000256" key="3">
    <source>
        <dbReference type="ARBA" id="ARBA00022741"/>
    </source>
</evidence>
<evidence type="ECO:0000313" key="9">
    <source>
        <dbReference type="Proteomes" id="UP000054248"/>
    </source>
</evidence>
<sequence length="508" mass="56367">MYRASLNTQTDIVLRLRDNAPLVNGTANVSVGDFYKYYEKHPSGTCSIEAAKKAHKSAVLGKKVLMLELYIDVDQFKQRTNEEPEERSVPKSKAGVARSVSGSRPQAVKQVRSSSTSTPRSTGTTSISRRVPSTISRATVSSRRRVSSTSLLPSSLGSGYQTIHFKRLISRLREPVPGKLITSIIVDNENQPDSAFLTAEVRKSELARGAMKQVYEATYKDKVFVAKKYYRLDTTVRTRQAISVQANREAVKDELIRYGKATFWLNAFLDGARDAQIDIDTRIEITDAFIAEEEDGSAWLFEPRRTIADPIKFSGTMRHDMPAHRQTDKTVQAFVHFVFAQSSGSLIFADVQGSVGQLSTGHDGTVLFDLMTHTTEEDSGPGDHGPFGIQAWEIQHSCNEICRAFVAAGLFEIQEATDDDGEPPQKRRRLETSISSEDDEIVLLENPQRRREPRGNPAMRRPTPPNFNDDVELPEVSKLARMSAVNSSTHRLSDNDGVPLSTAGSEAD</sequence>
<dbReference type="CDD" id="cd04515">
    <property type="entry name" value="Alpha_kinase"/>
    <property type="match status" value="1"/>
</dbReference>
<dbReference type="OrthoDB" id="2974164at2759"/>
<feature type="region of interest" description="Disordered" evidence="6">
    <location>
        <begin position="79"/>
        <end position="151"/>
    </location>
</feature>
<evidence type="ECO:0000256" key="1">
    <source>
        <dbReference type="ARBA" id="ARBA00022527"/>
    </source>
</evidence>
<accession>A0A0C3Q2B4</accession>
<dbReference type="GO" id="GO:1903013">
    <property type="term" value="P:response to differentiation-inducing factor 1"/>
    <property type="evidence" value="ECO:0007669"/>
    <property type="project" value="TreeGrafter"/>
</dbReference>
<evidence type="ECO:0000256" key="4">
    <source>
        <dbReference type="ARBA" id="ARBA00022777"/>
    </source>
</evidence>
<keyword evidence="4" id="KW-0418">Kinase</keyword>
<dbReference type="SMART" id="SM00811">
    <property type="entry name" value="Alpha_kinase"/>
    <property type="match status" value="1"/>
</dbReference>
<feature type="compositionally biased region" description="Low complexity" evidence="6">
    <location>
        <begin position="112"/>
        <end position="151"/>
    </location>
</feature>
<evidence type="ECO:0000256" key="6">
    <source>
        <dbReference type="SAM" id="MobiDB-lite"/>
    </source>
</evidence>
<evidence type="ECO:0000256" key="5">
    <source>
        <dbReference type="ARBA" id="ARBA00022840"/>
    </source>
</evidence>
<dbReference type="GO" id="GO:0031037">
    <property type="term" value="P:myosin II filament disassembly"/>
    <property type="evidence" value="ECO:0007669"/>
    <property type="project" value="TreeGrafter"/>
</dbReference>
<keyword evidence="9" id="KW-1185">Reference proteome</keyword>
<keyword evidence="5" id="KW-0067">ATP-binding</keyword>
<evidence type="ECO:0000256" key="2">
    <source>
        <dbReference type="ARBA" id="ARBA00022679"/>
    </source>
</evidence>
<dbReference type="Gene3D" id="3.20.200.10">
    <property type="entry name" value="MHCK/EF2 kinase"/>
    <property type="match status" value="1"/>
</dbReference>
<dbReference type="EMBL" id="KN823547">
    <property type="protein sequence ID" value="KIO16514.1"/>
    <property type="molecule type" value="Genomic_DNA"/>
</dbReference>
<dbReference type="GO" id="GO:0004674">
    <property type="term" value="F:protein serine/threonine kinase activity"/>
    <property type="evidence" value="ECO:0007669"/>
    <property type="project" value="UniProtKB-KW"/>
</dbReference>
<dbReference type="PANTHER" id="PTHR45992">
    <property type="entry name" value="EUKARYOTIC ELONGATION FACTOR 2 KINASE-RELATED"/>
    <property type="match status" value="1"/>
</dbReference>
<feature type="domain" description="Alpha-type protein kinase" evidence="7">
    <location>
        <begin position="182"/>
        <end position="413"/>
    </location>
</feature>
<dbReference type="PANTHER" id="PTHR45992:SF2">
    <property type="entry name" value="EUKARYOTIC ELONGATION FACTOR 2 KINASE"/>
    <property type="match status" value="1"/>
</dbReference>
<dbReference type="InterPro" id="IPR051852">
    <property type="entry name" value="Alpha-type_PK"/>
</dbReference>
<keyword evidence="2" id="KW-0808">Transferase</keyword>
<dbReference type="AlphaFoldDB" id="A0A0C3Q2B4"/>
<feature type="region of interest" description="Disordered" evidence="6">
    <location>
        <begin position="415"/>
        <end position="508"/>
    </location>
</feature>
<dbReference type="STRING" id="1051891.A0A0C3Q2B4"/>
<organism evidence="8 9">
    <name type="scientific">Tulasnella calospora MUT 4182</name>
    <dbReference type="NCBI Taxonomy" id="1051891"/>
    <lineage>
        <taxon>Eukaryota</taxon>
        <taxon>Fungi</taxon>
        <taxon>Dikarya</taxon>
        <taxon>Basidiomycota</taxon>
        <taxon>Agaricomycotina</taxon>
        <taxon>Agaricomycetes</taxon>
        <taxon>Cantharellales</taxon>
        <taxon>Tulasnellaceae</taxon>
        <taxon>Tulasnella</taxon>
    </lineage>
</organism>
<reference evidence="8 9" key="1">
    <citation type="submission" date="2014-04" db="EMBL/GenBank/DDBJ databases">
        <authorList>
            <consortium name="DOE Joint Genome Institute"/>
            <person name="Kuo A."/>
            <person name="Girlanda M."/>
            <person name="Perotto S."/>
            <person name="Kohler A."/>
            <person name="Nagy L.G."/>
            <person name="Floudas D."/>
            <person name="Copeland A."/>
            <person name="Barry K.W."/>
            <person name="Cichocki N."/>
            <person name="Veneault-Fourrey C."/>
            <person name="LaButti K."/>
            <person name="Lindquist E.A."/>
            <person name="Lipzen A."/>
            <person name="Lundell T."/>
            <person name="Morin E."/>
            <person name="Murat C."/>
            <person name="Sun H."/>
            <person name="Tunlid A."/>
            <person name="Henrissat B."/>
            <person name="Grigoriev I.V."/>
            <person name="Hibbett D.S."/>
            <person name="Martin F."/>
            <person name="Nordberg H.P."/>
            <person name="Cantor M.N."/>
            <person name="Hua S.X."/>
        </authorList>
    </citation>
    <scope>NUCLEOTIDE SEQUENCE [LARGE SCALE GENOMIC DNA]</scope>
    <source>
        <strain evidence="8 9">MUT 4182</strain>
    </source>
</reference>
<dbReference type="HOGENOM" id="CLU_536592_0_0_1"/>
<dbReference type="PROSITE" id="PS51158">
    <property type="entry name" value="ALPHA_KINASE"/>
    <property type="match status" value="1"/>
</dbReference>
<evidence type="ECO:0000259" key="7">
    <source>
        <dbReference type="PROSITE" id="PS51158"/>
    </source>
</evidence>
<dbReference type="GO" id="GO:0005524">
    <property type="term" value="F:ATP binding"/>
    <property type="evidence" value="ECO:0007669"/>
    <property type="project" value="UniProtKB-KW"/>
</dbReference>
<evidence type="ECO:0000313" key="8">
    <source>
        <dbReference type="EMBL" id="KIO16514.1"/>
    </source>
</evidence>